<protein>
    <submittedName>
        <fullName evidence="1">Uncharacterized protein</fullName>
    </submittedName>
</protein>
<keyword evidence="2" id="KW-1185">Reference proteome</keyword>
<dbReference type="EMBL" id="CAKOFQ010006991">
    <property type="protein sequence ID" value="CAH1986043.1"/>
    <property type="molecule type" value="Genomic_DNA"/>
</dbReference>
<reference evidence="1" key="1">
    <citation type="submission" date="2022-03" db="EMBL/GenBank/DDBJ databases">
        <authorList>
            <person name="Sayadi A."/>
        </authorList>
    </citation>
    <scope>NUCLEOTIDE SEQUENCE</scope>
</reference>
<accession>A0A9P0L1V8</accession>
<gene>
    <name evidence="1" type="ORF">ACAOBT_LOCUS17026</name>
</gene>
<dbReference type="AlphaFoldDB" id="A0A9P0L1V8"/>
<evidence type="ECO:0000313" key="1">
    <source>
        <dbReference type="EMBL" id="CAH1986043.1"/>
    </source>
</evidence>
<proteinExistence type="predicted"/>
<dbReference type="Proteomes" id="UP001152888">
    <property type="component" value="Unassembled WGS sequence"/>
</dbReference>
<evidence type="ECO:0000313" key="2">
    <source>
        <dbReference type="Proteomes" id="UP001152888"/>
    </source>
</evidence>
<organism evidence="1 2">
    <name type="scientific">Acanthoscelides obtectus</name>
    <name type="common">Bean weevil</name>
    <name type="synonym">Bruchus obtectus</name>
    <dbReference type="NCBI Taxonomy" id="200917"/>
    <lineage>
        <taxon>Eukaryota</taxon>
        <taxon>Metazoa</taxon>
        <taxon>Ecdysozoa</taxon>
        <taxon>Arthropoda</taxon>
        <taxon>Hexapoda</taxon>
        <taxon>Insecta</taxon>
        <taxon>Pterygota</taxon>
        <taxon>Neoptera</taxon>
        <taxon>Endopterygota</taxon>
        <taxon>Coleoptera</taxon>
        <taxon>Polyphaga</taxon>
        <taxon>Cucujiformia</taxon>
        <taxon>Chrysomeloidea</taxon>
        <taxon>Chrysomelidae</taxon>
        <taxon>Bruchinae</taxon>
        <taxon>Bruchini</taxon>
        <taxon>Acanthoscelides</taxon>
    </lineage>
</organism>
<comment type="caution">
    <text evidence="1">The sequence shown here is derived from an EMBL/GenBank/DDBJ whole genome shotgun (WGS) entry which is preliminary data.</text>
</comment>
<sequence>MKITQNCSISDPLKIRILKFIIHFQSVWTVEYLAFEKLILPLIWHRYNELSTPRS</sequence>
<name>A0A9P0L1V8_ACAOB</name>